<gene>
    <name evidence="1" type="ORF">MNBD_GAMMA21-54</name>
</gene>
<dbReference type="PANTHER" id="PTHR11941:SF54">
    <property type="entry name" value="ENOYL-COA HYDRATASE, MITOCHONDRIAL"/>
    <property type="match status" value="1"/>
</dbReference>
<dbReference type="GO" id="GO:0003824">
    <property type="term" value="F:catalytic activity"/>
    <property type="evidence" value="ECO:0007669"/>
    <property type="project" value="UniProtKB-ARBA"/>
</dbReference>
<dbReference type="NCBIfam" id="NF006452">
    <property type="entry name" value="PRK08788.1"/>
    <property type="match status" value="1"/>
</dbReference>
<dbReference type="CDD" id="cd06558">
    <property type="entry name" value="crotonase-like"/>
    <property type="match status" value="1"/>
</dbReference>
<name>A0A3B0ZR96_9ZZZZ</name>
<organism evidence="1">
    <name type="scientific">hydrothermal vent metagenome</name>
    <dbReference type="NCBI Taxonomy" id="652676"/>
    <lineage>
        <taxon>unclassified sequences</taxon>
        <taxon>metagenomes</taxon>
        <taxon>ecological metagenomes</taxon>
    </lineage>
</organism>
<dbReference type="SUPFAM" id="SSF52096">
    <property type="entry name" value="ClpP/crotonase"/>
    <property type="match status" value="1"/>
</dbReference>
<sequence>MKTLMKQTGINFNEHFNTDYEQLDVSYQSDSQSLWFYMHASPRPCFSPKLLSEMQDLFGQISAFPGKNHPVQYLIAASNVPGVYNLGGDLSKFKQFIADGDKEKLRAYAYQCLDMGFECSRHFNHGITTISLIQGSALGGGFEAALSCNVIVAEKSVQMGFPEILFNLFPGMGAYSYLSRRVHPSIAEKMISSGRMYTGEELHEMGIVDVLAEDGEGEAAVTEYIKRHSSQRTSRLAMQQAYMHVNPVSLAEMRAISDIWVDTAIELDERSLRIMERLVRAQGKKMDKQVSDSETQVA</sequence>
<dbReference type="AlphaFoldDB" id="A0A3B0ZR96"/>
<dbReference type="InterPro" id="IPR001753">
    <property type="entry name" value="Enoyl-CoA_hydra/iso"/>
</dbReference>
<proteinExistence type="predicted"/>
<reference evidence="1" key="1">
    <citation type="submission" date="2018-06" db="EMBL/GenBank/DDBJ databases">
        <authorList>
            <person name="Zhirakovskaya E."/>
        </authorList>
    </citation>
    <scope>NUCLEOTIDE SEQUENCE</scope>
</reference>
<evidence type="ECO:0000313" key="1">
    <source>
        <dbReference type="EMBL" id="VAW90613.1"/>
    </source>
</evidence>
<dbReference type="Gene3D" id="6.20.390.30">
    <property type="match status" value="1"/>
</dbReference>
<dbReference type="InterPro" id="IPR029045">
    <property type="entry name" value="ClpP/crotonase-like_dom_sf"/>
</dbReference>
<dbReference type="GO" id="GO:0006635">
    <property type="term" value="P:fatty acid beta-oxidation"/>
    <property type="evidence" value="ECO:0007669"/>
    <property type="project" value="TreeGrafter"/>
</dbReference>
<dbReference type="PANTHER" id="PTHR11941">
    <property type="entry name" value="ENOYL-COA HYDRATASE-RELATED"/>
    <property type="match status" value="1"/>
</dbReference>
<dbReference type="Gene3D" id="3.90.226.10">
    <property type="entry name" value="2-enoyl-CoA Hydratase, Chain A, domain 1"/>
    <property type="match status" value="1"/>
</dbReference>
<accession>A0A3B0ZR96</accession>
<dbReference type="EMBL" id="UOFR01000001">
    <property type="protein sequence ID" value="VAW90613.1"/>
    <property type="molecule type" value="Genomic_DNA"/>
</dbReference>
<dbReference type="Pfam" id="PF00378">
    <property type="entry name" value="ECH_1"/>
    <property type="match status" value="1"/>
</dbReference>
<protein>
    <submittedName>
        <fullName evidence="1">Enoyl-CoA hydratase</fullName>
    </submittedName>
</protein>